<evidence type="ECO:0000313" key="1">
    <source>
        <dbReference type="EMBL" id="KAJ7537117.1"/>
    </source>
</evidence>
<keyword evidence="2" id="KW-1185">Reference proteome</keyword>
<dbReference type="EMBL" id="CM055103">
    <property type="protein sequence ID" value="KAJ7537117.1"/>
    <property type="molecule type" value="Genomic_DNA"/>
</dbReference>
<gene>
    <name evidence="1" type="ORF">O6H91_12G098100</name>
</gene>
<accession>A0ACC2C523</accession>
<reference evidence="2" key="1">
    <citation type="journal article" date="2024" name="Proc. Natl. Acad. Sci. U.S.A.">
        <title>Extraordinary preservation of gene collinearity over three hundred million years revealed in homosporous lycophytes.</title>
        <authorList>
            <person name="Li C."/>
            <person name="Wickell D."/>
            <person name="Kuo L.Y."/>
            <person name="Chen X."/>
            <person name="Nie B."/>
            <person name="Liao X."/>
            <person name="Peng D."/>
            <person name="Ji J."/>
            <person name="Jenkins J."/>
            <person name="Williams M."/>
            <person name="Shu S."/>
            <person name="Plott C."/>
            <person name="Barry K."/>
            <person name="Rajasekar S."/>
            <person name="Grimwood J."/>
            <person name="Han X."/>
            <person name="Sun S."/>
            <person name="Hou Z."/>
            <person name="He W."/>
            <person name="Dai G."/>
            <person name="Sun C."/>
            <person name="Schmutz J."/>
            <person name="Leebens-Mack J.H."/>
            <person name="Li F.W."/>
            <person name="Wang L."/>
        </authorList>
    </citation>
    <scope>NUCLEOTIDE SEQUENCE [LARGE SCALE GENOMIC DNA]</scope>
    <source>
        <strain evidence="2">cv. PW_Plant_1</strain>
    </source>
</reference>
<name>A0ACC2C523_DIPCM</name>
<proteinExistence type="predicted"/>
<organism evidence="1 2">
    <name type="scientific">Diphasiastrum complanatum</name>
    <name type="common">Issler's clubmoss</name>
    <name type="synonym">Lycopodium complanatum</name>
    <dbReference type="NCBI Taxonomy" id="34168"/>
    <lineage>
        <taxon>Eukaryota</taxon>
        <taxon>Viridiplantae</taxon>
        <taxon>Streptophyta</taxon>
        <taxon>Embryophyta</taxon>
        <taxon>Tracheophyta</taxon>
        <taxon>Lycopodiopsida</taxon>
        <taxon>Lycopodiales</taxon>
        <taxon>Lycopodiaceae</taxon>
        <taxon>Lycopodioideae</taxon>
        <taxon>Diphasiastrum</taxon>
    </lineage>
</organism>
<sequence length="240" mass="25123">MAPGEECSVLVHEAPCLAPPHNNISTVLLVIAMQAEALPLVEALKLSQDDTLVFPKSVPWIKYSGIHDGLHIHIVVPGKDAVLGVDNVGTVSGALVSYAAIQALQPDLLINAGTAGGFKIFDKYGVGATKTIPTPKLVEALGLKLGKLSTGNSLDMSPQDEEVIKSNDATIKDMEGAAVAYVANLFSVPAILIKSVTDIIDGGRPTTEEFLENLSMAADALLKTGICVLKFLNGKSIADL</sequence>
<dbReference type="Proteomes" id="UP001162992">
    <property type="component" value="Chromosome 12"/>
</dbReference>
<comment type="caution">
    <text evidence="1">The sequence shown here is derived from an EMBL/GenBank/DDBJ whole genome shotgun (WGS) entry which is preliminary data.</text>
</comment>
<protein>
    <submittedName>
        <fullName evidence="1">Uncharacterized protein</fullName>
    </submittedName>
</protein>
<evidence type="ECO:0000313" key="2">
    <source>
        <dbReference type="Proteomes" id="UP001162992"/>
    </source>
</evidence>